<feature type="transmembrane region" description="Helical" evidence="7">
    <location>
        <begin position="434"/>
        <end position="455"/>
    </location>
</feature>
<comment type="subcellular location">
    <subcellularLocation>
        <location evidence="1">Cell membrane</location>
        <topology evidence="1">Multi-pass membrane protein</topology>
    </subcellularLocation>
</comment>
<feature type="transmembrane region" description="Helical" evidence="7">
    <location>
        <begin position="115"/>
        <end position="140"/>
    </location>
</feature>
<feature type="transmembrane region" description="Helical" evidence="7">
    <location>
        <begin position="190"/>
        <end position="209"/>
    </location>
</feature>
<evidence type="ECO:0000313" key="9">
    <source>
        <dbReference type="Proteomes" id="UP001500456"/>
    </source>
</evidence>
<evidence type="ECO:0000313" key="8">
    <source>
        <dbReference type="EMBL" id="GAA4020386.1"/>
    </source>
</evidence>
<evidence type="ECO:0000256" key="6">
    <source>
        <dbReference type="SAM" id="MobiDB-lite"/>
    </source>
</evidence>
<feature type="transmembrane region" description="Helical" evidence="7">
    <location>
        <begin position="46"/>
        <end position="66"/>
    </location>
</feature>
<dbReference type="PANTHER" id="PTHR30250:SF26">
    <property type="entry name" value="PSMA PROTEIN"/>
    <property type="match status" value="1"/>
</dbReference>
<feature type="transmembrane region" description="Helical" evidence="7">
    <location>
        <begin position="160"/>
        <end position="181"/>
    </location>
</feature>
<keyword evidence="3 7" id="KW-0812">Transmembrane</keyword>
<dbReference type="Proteomes" id="UP001500456">
    <property type="component" value="Unassembled WGS sequence"/>
</dbReference>
<feature type="transmembrane region" description="Helical" evidence="7">
    <location>
        <begin position="342"/>
        <end position="365"/>
    </location>
</feature>
<sequence length="535" mass="56624">MRLRHRMKRFPDQSATSNPAGQGEPADVCATVSAGPARSLASGMGFSALAQIAPLLTNLALTPYLIHRLGLDRFGVWSLVLVFLATLTVLDGGIGASLARFYAYHGARGNREGTGRLVVGSVAVFLALGALVTGLAALIGPAVVSVLSVPPALTEEAEHLLLALGPLLTLALISNSAIALLQANTRFRSLAAVSAGSCLTYGVAVTMFVKDGQDLVLLAVLTTIRYLLVTVGGFCAGARHIRIRRPLLPRPTERREFVGYASRMQLSGFTVFLNGEIDALVVAALLPVRYVGIYAAGYLAANALRSLPLYAFPPILTRMTHVYAAHGLTGAIREFHVLQSRWLPVVLTYGAVTITAVGPAVLVWLGPELALSGAVAAVLLVGYVVQVAFTGMRTCFVRSIGRPGLETRYSWCSTVVNLALTVPLTLLFGVVGVVMATSIGLVAGSLYLVVLCRRLAGLRDRHLPRRWVSATVTAVITAGLGELLMLRLGWHGALPLLLAGLPVLVGLGIAWSLMARELIHAPHTPERVPVKEEAS</sequence>
<gene>
    <name evidence="8" type="ORF">GCM10022232_76210</name>
</gene>
<protein>
    <submittedName>
        <fullName evidence="8">Oligosaccharide flippase family protein</fullName>
    </submittedName>
</protein>
<dbReference type="PANTHER" id="PTHR30250">
    <property type="entry name" value="PST FAMILY PREDICTED COLANIC ACID TRANSPORTER"/>
    <property type="match status" value="1"/>
</dbReference>
<feature type="transmembrane region" description="Helical" evidence="7">
    <location>
        <begin position="409"/>
        <end position="428"/>
    </location>
</feature>
<keyword evidence="4 7" id="KW-1133">Transmembrane helix</keyword>
<keyword evidence="5 7" id="KW-0472">Membrane</keyword>
<feature type="transmembrane region" description="Helical" evidence="7">
    <location>
        <begin position="492"/>
        <end position="513"/>
    </location>
</feature>
<dbReference type="EMBL" id="BAAAZX010000030">
    <property type="protein sequence ID" value="GAA4020386.1"/>
    <property type="molecule type" value="Genomic_DNA"/>
</dbReference>
<evidence type="ECO:0000256" key="2">
    <source>
        <dbReference type="ARBA" id="ARBA00022475"/>
    </source>
</evidence>
<feature type="transmembrane region" description="Helical" evidence="7">
    <location>
        <begin position="215"/>
        <end position="236"/>
    </location>
</feature>
<evidence type="ECO:0000256" key="3">
    <source>
        <dbReference type="ARBA" id="ARBA00022692"/>
    </source>
</evidence>
<accession>A0ABP7T3N1</accession>
<evidence type="ECO:0000256" key="5">
    <source>
        <dbReference type="ARBA" id="ARBA00023136"/>
    </source>
</evidence>
<comment type="caution">
    <text evidence="8">The sequence shown here is derived from an EMBL/GenBank/DDBJ whole genome shotgun (WGS) entry which is preliminary data.</text>
</comment>
<proteinExistence type="predicted"/>
<name>A0ABP7T3N1_9ACTN</name>
<feature type="transmembrane region" description="Helical" evidence="7">
    <location>
        <begin position="467"/>
        <end position="486"/>
    </location>
</feature>
<reference evidence="9" key="1">
    <citation type="journal article" date="2019" name="Int. J. Syst. Evol. Microbiol.">
        <title>The Global Catalogue of Microorganisms (GCM) 10K type strain sequencing project: providing services to taxonomists for standard genome sequencing and annotation.</title>
        <authorList>
            <consortium name="The Broad Institute Genomics Platform"/>
            <consortium name="The Broad Institute Genome Sequencing Center for Infectious Disease"/>
            <person name="Wu L."/>
            <person name="Ma J."/>
        </authorList>
    </citation>
    <scope>NUCLEOTIDE SEQUENCE [LARGE SCALE GENOMIC DNA]</scope>
    <source>
        <strain evidence="9">JCM 16924</strain>
    </source>
</reference>
<keyword evidence="9" id="KW-1185">Reference proteome</keyword>
<evidence type="ECO:0000256" key="7">
    <source>
        <dbReference type="SAM" id="Phobius"/>
    </source>
</evidence>
<organism evidence="8 9">
    <name type="scientific">Streptomyces plumbiresistens</name>
    <dbReference type="NCBI Taxonomy" id="511811"/>
    <lineage>
        <taxon>Bacteria</taxon>
        <taxon>Bacillati</taxon>
        <taxon>Actinomycetota</taxon>
        <taxon>Actinomycetes</taxon>
        <taxon>Kitasatosporales</taxon>
        <taxon>Streptomycetaceae</taxon>
        <taxon>Streptomyces</taxon>
    </lineage>
</organism>
<feature type="region of interest" description="Disordered" evidence="6">
    <location>
        <begin position="1"/>
        <end position="26"/>
    </location>
</feature>
<feature type="transmembrane region" description="Helical" evidence="7">
    <location>
        <begin position="78"/>
        <end position="103"/>
    </location>
</feature>
<evidence type="ECO:0000256" key="1">
    <source>
        <dbReference type="ARBA" id="ARBA00004651"/>
    </source>
</evidence>
<feature type="transmembrane region" description="Helical" evidence="7">
    <location>
        <begin position="371"/>
        <end position="389"/>
    </location>
</feature>
<keyword evidence="2" id="KW-1003">Cell membrane</keyword>
<dbReference type="InterPro" id="IPR050833">
    <property type="entry name" value="Poly_Biosynth_Transport"/>
</dbReference>
<evidence type="ECO:0000256" key="4">
    <source>
        <dbReference type="ARBA" id="ARBA00022989"/>
    </source>
</evidence>